<comment type="caution">
    <text evidence="1">The sequence shown here is derived from an EMBL/GenBank/DDBJ whole genome shotgun (WGS) entry which is preliminary data.</text>
</comment>
<sequence length="101" mass="11410">MWTISPEALAFLEKREVATISVDMPIIVNGCCLQISEPPPVYLGELKVRKGLKVPAGSYTTLEVQGIKLNVPSHLRNMNLVIDLTRFFRREKLVIEGWNLC</sequence>
<dbReference type="PATRIC" id="fig|476652.3.peg.931"/>
<evidence type="ECO:0000313" key="1">
    <source>
        <dbReference type="EMBL" id="KLU66971.1"/>
    </source>
</evidence>
<dbReference type="RefSeq" id="WP_047808829.1">
    <property type="nucleotide sequence ID" value="NZ_LDZY01000003.1"/>
</dbReference>
<evidence type="ECO:0000313" key="2">
    <source>
        <dbReference type="Proteomes" id="UP000036356"/>
    </source>
</evidence>
<dbReference type="STRING" id="476652.DEAC_c09050"/>
<dbReference type="Proteomes" id="UP000036356">
    <property type="component" value="Unassembled WGS sequence"/>
</dbReference>
<accession>A0A0J1IQL5</accession>
<reference evidence="1 2" key="1">
    <citation type="submission" date="2015-06" db="EMBL/GenBank/DDBJ databases">
        <title>Draft genome of the moderately acidophilic sulfate reducer Candidatus Desulfosporosinus acididurans strain M1.</title>
        <authorList>
            <person name="Poehlein A."/>
            <person name="Petzsch P."/>
            <person name="Johnson B.D."/>
            <person name="Schloemann M."/>
            <person name="Daniel R."/>
            <person name="Muehling M."/>
        </authorList>
    </citation>
    <scope>NUCLEOTIDE SEQUENCE [LARGE SCALE GENOMIC DNA]</scope>
    <source>
        <strain evidence="1 2">M1</strain>
    </source>
</reference>
<protein>
    <submittedName>
        <fullName evidence="1">Uncharacterized protein</fullName>
    </submittedName>
</protein>
<name>A0A0J1IQL5_9FIRM</name>
<organism evidence="1 2">
    <name type="scientific">Desulfosporosinus acididurans</name>
    <dbReference type="NCBI Taxonomy" id="476652"/>
    <lineage>
        <taxon>Bacteria</taxon>
        <taxon>Bacillati</taxon>
        <taxon>Bacillota</taxon>
        <taxon>Clostridia</taxon>
        <taxon>Eubacteriales</taxon>
        <taxon>Desulfitobacteriaceae</taxon>
        <taxon>Desulfosporosinus</taxon>
    </lineage>
</organism>
<dbReference type="AlphaFoldDB" id="A0A0J1IQL5"/>
<keyword evidence="2" id="KW-1185">Reference proteome</keyword>
<gene>
    <name evidence="1" type="ORF">DEAC_c09050</name>
</gene>
<proteinExistence type="predicted"/>
<dbReference type="EMBL" id="LDZY01000003">
    <property type="protein sequence ID" value="KLU66971.1"/>
    <property type="molecule type" value="Genomic_DNA"/>
</dbReference>